<evidence type="ECO:0000256" key="3">
    <source>
        <dbReference type="ARBA" id="ARBA00022692"/>
    </source>
</evidence>
<evidence type="ECO:0000256" key="2">
    <source>
        <dbReference type="ARBA" id="ARBA00022475"/>
    </source>
</evidence>
<gene>
    <name evidence="7" type="ORF">DQX05_22720</name>
</gene>
<feature type="transmembrane region" description="Helical" evidence="6">
    <location>
        <begin position="103"/>
        <end position="127"/>
    </location>
</feature>
<accession>A0A3A3GGP8</accession>
<comment type="caution">
    <text evidence="7">The sequence shown here is derived from an EMBL/GenBank/DDBJ whole genome shotgun (WGS) entry which is preliminary data.</text>
</comment>
<keyword evidence="4 6" id="KW-1133">Transmembrane helix</keyword>
<organism evidence="7 8">
    <name type="scientific">Paenibacillus thiaminolyticus</name>
    <name type="common">Bacillus thiaminolyticus</name>
    <dbReference type="NCBI Taxonomy" id="49283"/>
    <lineage>
        <taxon>Bacteria</taxon>
        <taxon>Bacillati</taxon>
        <taxon>Bacillota</taxon>
        <taxon>Bacilli</taxon>
        <taxon>Bacillales</taxon>
        <taxon>Paenibacillaceae</taxon>
        <taxon>Paenibacillus</taxon>
    </lineage>
</organism>
<comment type="subcellular location">
    <subcellularLocation>
        <location evidence="1">Membrane</location>
        <topology evidence="1">Multi-pass membrane protein</topology>
    </subcellularLocation>
</comment>
<dbReference type="Proteomes" id="UP000266177">
    <property type="component" value="Unassembled WGS sequence"/>
</dbReference>
<dbReference type="PANTHER" id="PTHR34857:SF2">
    <property type="entry name" value="SLL0384 PROTEIN"/>
    <property type="match status" value="1"/>
</dbReference>
<protein>
    <submittedName>
        <fullName evidence="7">Energy-coupling factor transporter transmembrane protein EcfT</fullName>
    </submittedName>
</protein>
<feature type="transmembrane region" description="Helical" evidence="6">
    <location>
        <begin position="23"/>
        <end position="56"/>
    </location>
</feature>
<reference evidence="7 8" key="1">
    <citation type="submission" date="2018-09" db="EMBL/GenBank/DDBJ databases">
        <title>Paenibacillus SK2017-BO5.</title>
        <authorList>
            <person name="Piskunova J.V."/>
            <person name="Dubiley S.A."/>
            <person name="Severinov K.V."/>
        </authorList>
    </citation>
    <scope>NUCLEOTIDE SEQUENCE [LARGE SCALE GENOMIC DNA]</scope>
    <source>
        <strain evidence="7 8">BO5</strain>
    </source>
</reference>
<sequence length="255" mass="28091">MKSMSLYVERDSAIHRIDPITKLAYIATAIAIPIIVPSLHAAWVCMLISFGLLAAGGVFRRGLTVMGFVGFVLVTVVIIQGFFHVGNETVLFTVGRWPFYKEGLLFALGISFRALNIVGAFLILVLTTKPSDLVEALVRKGLSPRIGYVLNSVFQIIPQMMATVGTITDAQRSRGVETEGRLMTRIKAFLPLIGPVVLSSLLDTKERTLALQARGFNVPGRKTFLNEEKRYRHSGNLRLAMLAIVAAALLWRMFA</sequence>
<keyword evidence="5 6" id="KW-0472">Membrane</keyword>
<feature type="transmembrane region" description="Helical" evidence="6">
    <location>
        <begin position="63"/>
        <end position="83"/>
    </location>
</feature>
<name>A0A3A3GGP8_PANTH</name>
<evidence type="ECO:0000313" key="8">
    <source>
        <dbReference type="Proteomes" id="UP000266177"/>
    </source>
</evidence>
<keyword evidence="2" id="KW-1003">Cell membrane</keyword>
<evidence type="ECO:0000256" key="4">
    <source>
        <dbReference type="ARBA" id="ARBA00022989"/>
    </source>
</evidence>
<dbReference type="InterPro" id="IPR051611">
    <property type="entry name" value="ECF_transporter_component"/>
</dbReference>
<evidence type="ECO:0000256" key="6">
    <source>
        <dbReference type="SAM" id="Phobius"/>
    </source>
</evidence>
<dbReference type="Pfam" id="PF02361">
    <property type="entry name" value="CbiQ"/>
    <property type="match status" value="1"/>
</dbReference>
<dbReference type="GO" id="GO:0005886">
    <property type="term" value="C:plasma membrane"/>
    <property type="evidence" value="ECO:0007669"/>
    <property type="project" value="UniProtKB-ARBA"/>
</dbReference>
<feature type="transmembrane region" description="Helical" evidence="6">
    <location>
        <begin position="237"/>
        <end position="254"/>
    </location>
</feature>
<dbReference type="EMBL" id="QYZD01000027">
    <property type="protein sequence ID" value="RJG21149.1"/>
    <property type="molecule type" value="Genomic_DNA"/>
</dbReference>
<evidence type="ECO:0000256" key="1">
    <source>
        <dbReference type="ARBA" id="ARBA00004141"/>
    </source>
</evidence>
<evidence type="ECO:0000313" key="7">
    <source>
        <dbReference type="EMBL" id="RJG21149.1"/>
    </source>
</evidence>
<dbReference type="CDD" id="cd16914">
    <property type="entry name" value="EcfT"/>
    <property type="match status" value="1"/>
</dbReference>
<dbReference type="PANTHER" id="PTHR34857">
    <property type="entry name" value="SLL0384 PROTEIN"/>
    <property type="match status" value="1"/>
</dbReference>
<evidence type="ECO:0000256" key="5">
    <source>
        <dbReference type="ARBA" id="ARBA00023136"/>
    </source>
</evidence>
<keyword evidence="3 6" id="KW-0812">Transmembrane</keyword>
<dbReference type="RefSeq" id="WP_119795727.1">
    <property type="nucleotide sequence ID" value="NZ_QYZD01000027.1"/>
</dbReference>
<dbReference type="InterPro" id="IPR003339">
    <property type="entry name" value="ABC/ECF_trnsptr_transmembrane"/>
</dbReference>
<dbReference type="AlphaFoldDB" id="A0A3A3GGP8"/>
<proteinExistence type="predicted"/>
<dbReference type="OrthoDB" id="166227at2"/>